<comment type="caution">
    <text evidence="1">The sequence shown here is derived from an EMBL/GenBank/DDBJ whole genome shotgun (WGS) entry which is preliminary data.</text>
</comment>
<gene>
    <name evidence="1" type="ORF">LIER_43389</name>
</gene>
<reference evidence="1 2" key="1">
    <citation type="submission" date="2024-01" db="EMBL/GenBank/DDBJ databases">
        <title>The complete chloroplast genome sequence of Lithospermum erythrorhizon: insights into the phylogenetic relationship among Boraginaceae species and the maternal lineages of purple gromwells.</title>
        <authorList>
            <person name="Okada T."/>
            <person name="Watanabe K."/>
        </authorList>
    </citation>
    <scope>NUCLEOTIDE SEQUENCE [LARGE SCALE GENOMIC DNA]</scope>
</reference>
<dbReference type="AlphaFoldDB" id="A0AAV3Q1B2"/>
<evidence type="ECO:0000313" key="1">
    <source>
        <dbReference type="EMBL" id="GAA0157063.1"/>
    </source>
</evidence>
<keyword evidence="2" id="KW-1185">Reference proteome</keyword>
<protein>
    <submittedName>
        <fullName evidence="1">Uncharacterized protein</fullName>
    </submittedName>
</protein>
<dbReference type="Proteomes" id="UP001454036">
    <property type="component" value="Unassembled WGS sequence"/>
</dbReference>
<evidence type="ECO:0000313" key="2">
    <source>
        <dbReference type="Proteomes" id="UP001454036"/>
    </source>
</evidence>
<sequence length="67" mass="7681">MISSLILQVNPSYFPLFPAQTMSQQATRHARRVYVGAFPQWQTSRYILFSLRGPFIISTKISPHIAN</sequence>
<dbReference type="EMBL" id="BAABME010034785">
    <property type="protein sequence ID" value="GAA0157063.1"/>
    <property type="molecule type" value="Genomic_DNA"/>
</dbReference>
<accession>A0AAV3Q1B2</accession>
<proteinExistence type="predicted"/>
<organism evidence="1 2">
    <name type="scientific">Lithospermum erythrorhizon</name>
    <name type="common">Purple gromwell</name>
    <name type="synonym">Lithospermum officinale var. erythrorhizon</name>
    <dbReference type="NCBI Taxonomy" id="34254"/>
    <lineage>
        <taxon>Eukaryota</taxon>
        <taxon>Viridiplantae</taxon>
        <taxon>Streptophyta</taxon>
        <taxon>Embryophyta</taxon>
        <taxon>Tracheophyta</taxon>
        <taxon>Spermatophyta</taxon>
        <taxon>Magnoliopsida</taxon>
        <taxon>eudicotyledons</taxon>
        <taxon>Gunneridae</taxon>
        <taxon>Pentapetalae</taxon>
        <taxon>asterids</taxon>
        <taxon>lamiids</taxon>
        <taxon>Boraginales</taxon>
        <taxon>Boraginaceae</taxon>
        <taxon>Boraginoideae</taxon>
        <taxon>Lithospermeae</taxon>
        <taxon>Lithospermum</taxon>
    </lineage>
</organism>
<name>A0AAV3Q1B2_LITER</name>